<dbReference type="InterPro" id="IPR001434">
    <property type="entry name" value="OmcB-like_DUF11"/>
</dbReference>
<sequence length="645" mass="68797">MKTKKSFAIVAALGTLAILSLNALHVSAWNVTIDTNLTVNPKVISFETVFPEEVLFQPLNINLSQSFINSAFLDDVEYRITQKPKPRIDSHVESAYCALRPTDYTRCYPSLCPYLSKEPDNAPANDTGVPAFHNPNASSSIAYGRLAKSDHDTEDKWTIDLHVPCFRGECAQDNVVPAAYELDPSLEGKKFGCDLVVEVLSISYKTRLTVIKHVINNHVGTKHAGDFKMIVTGTNVQPTSTFPGSETGTTVTLSAGSYSVDEAPMHGYAKTLSSGCSGTIANGETKTCTITNEYIKAPPKCILTISKSVSATTTTPGATLWYTLAFKNTGTGNCTGGGVKIQDTVDPLLTFVSATSSANVIPGYSGTPLYTHSTRTLTWNANVLTPGQTGSATWKATVKAPSCGPFDIPNTARISSAEYNNFGTWVNSNTVHTTGTGSCNPTLIVIKHVKNDDGGVKHAGSFKMIVTGTNVQPTSTFPGSETGTTVTLNAGSYSVDEAPMHGYTKTLSSGCSGTIANGETKTCTITNDDIVTAQGCSPGYWKGHQHLDSWVGYAPVAQFSSVFENAFPGKTLLQVLNLEGGGLNALGRQAVAALLNSKNSSVHFAFTTSQVISMFNSVFPGSHSAYETLKNTLEKENSKRYCPLN</sequence>
<feature type="signal peptide" evidence="1">
    <location>
        <begin position="1"/>
        <end position="23"/>
    </location>
</feature>
<feature type="domain" description="SpaA-like prealbumin fold" evidence="3">
    <location>
        <begin position="442"/>
        <end position="522"/>
    </location>
</feature>
<dbReference type="Proteomes" id="UP000179106">
    <property type="component" value="Unassembled WGS sequence"/>
</dbReference>
<accession>A0A1G2GT06</accession>
<feature type="domain" description="DUF11" evidence="2">
    <location>
        <begin position="303"/>
        <end position="419"/>
    </location>
</feature>
<keyword evidence="1" id="KW-0732">Signal</keyword>
<evidence type="ECO:0000256" key="1">
    <source>
        <dbReference type="SAM" id="SignalP"/>
    </source>
</evidence>
<dbReference type="Pfam" id="PF01345">
    <property type="entry name" value="DUF11"/>
    <property type="match status" value="1"/>
</dbReference>
<dbReference type="EMBL" id="MHNW01000022">
    <property type="protein sequence ID" value="OGZ53355.1"/>
    <property type="molecule type" value="Genomic_DNA"/>
</dbReference>
<evidence type="ECO:0000313" key="4">
    <source>
        <dbReference type="EMBL" id="OGZ53355.1"/>
    </source>
</evidence>
<evidence type="ECO:0000259" key="3">
    <source>
        <dbReference type="Pfam" id="PF19403"/>
    </source>
</evidence>
<comment type="caution">
    <text evidence="4">The sequence shown here is derived from an EMBL/GenBank/DDBJ whole genome shotgun (WGS) entry which is preliminary data.</text>
</comment>
<gene>
    <name evidence="4" type="ORF">A3B25_02005</name>
</gene>
<dbReference type="STRING" id="1802126.A3B25_02005"/>
<proteinExistence type="predicted"/>
<evidence type="ECO:0000259" key="2">
    <source>
        <dbReference type="Pfam" id="PF01345"/>
    </source>
</evidence>
<evidence type="ECO:0000313" key="5">
    <source>
        <dbReference type="Proteomes" id="UP000179106"/>
    </source>
</evidence>
<dbReference type="InterPro" id="IPR047589">
    <property type="entry name" value="DUF11_rpt"/>
</dbReference>
<feature type="domain" description="SpaA-like prealbumin fold" evidence="3">
    <location>
        <begin position="206"/>
        <end position="287"/>
    </location>
</feature>
<protein>
    <submittedName>
        <fullName evidence="4">Uncharacterized protein</fullName>
    </submittedName>
</protein>
<name>A0A1G2GT06_9BACT</name>
<dbReference type="NCBIfam" id="TIGR01451">
    <property type="entry name" value="B_ant_repeat"/>
    <property type="match status" value="1"/>
</dbReference>
<feature type="chain" id="PRO_5009583024" evidence="1">
    <location>
        <begin position="24"/>
        <end position="645"/>
    </location>
</feature>
<reference evidence="4 5" key="1">
    <citation type="journal article" date="2016" name="Nat. Commun.">
        <title>Thousands of microbial genomes shed light on interconnected biogeochemical processes in an aquifer system.</title>
        <authorList>
            <person name="Anantharaman K."/>
            <person name="Brown C.T."/>
            <person name="Hug L.A."/>
            <person name="Sharon I."/>
            <person name="Castelle C.J."/>
            <person name="Probst A.J."/>
            <person name="Thomas B.C."/>
            <person name="Singh A."/>
            <person name="Wilkins M.J."/>
            <person name="Karaoz U."/>
            <person name="Brodie E.L."/>
            <person name="Williams K.H."/>
            <person name="Hubbard S.S."/>
            <person name="Banfield J.F."/>
        </authorList>
    </citation>
    <scope>NUCLEOTIDE SEQUENCE [LARGE SCALE GENOMIC DNA]</scope>
</reference>
<organism evidence="4 5">
    <name type="scientific">Candidatus Ryanbacteria bacterium RIFCSPLOWO2_01_FULL_48_26</name>
    <dbReference type="NCBI Taxonomy" id="1802126"/>
    <lineage>
        <taxon>Bacteria</taxon>
        <taxon>Candidatus Ryaniibacteriota</taxon>
    </lineage>
</organism>
<dbReference type="InterPro" id="IPR045826">
    <property type="entry name" value="SpaA_PFL_dom_2"/>
</dbReference>
<dbReference type="Pfam" id="PF19403">
    <property type="entry name" value="SpaA_2"/>
    <property type="match status" value="2"/>
</dbReference>
<dbReference type="AlphaFoldDB" id="A0A1G2GT06"/>